<dbReference type="Pfam" id="PF00791">
    <property type="entry name" value="ZU5"/>
    <property type="match status" value="1"/>
</dbReference>
<dbReference type="Gene3D" id="2.60.220.30">
    <property type="match status" value="1"/>
</dbReference>
<dbReference type="Proteomes" id="UP001521137">
    <property type="component" value="Unassembled WGS sequence"/>
</dbReference>
<evidence type="ECO:0000313" key="3">
    <source>
        <dbReference type="EMBL" id="MCF2948627.1"/>
    </source>
</evidence>
<keyword evidence="1" id="KW-0732">Signal</keyword>
<gene>
    <name evidence="3" type="ORF">L0668_10960</name>
</gene>
<reference evidence="3 4" key="1">
    <citation type="submission" date="2022-01" db="EMBL/GenBank/DDBJ databases">
        <title>Paraglaciecola sp. G1-23.</title>
        <authorList>
            <person name="Jin M.S."/>
            <person name="Han D.M."/>
            <person name="Kim H.M."/>
            <person name="Jeon C.O."/>
        </authorList>
    </citation>
    <scope>NUCLEOTIDE SEQUENCE [LARGE SCALE GENOMIC DNA]</scope>
    <source>
        <strain evidence="3 4">G1-23</strain>
    </source>
</reference>
<proteinExistence type="predicted"/>
<evidence type="ECO:0000256" key="1">
    <source>
        <dbReference type="SAM" id="SignalP"/>
    </source>
</evidence>
<dbReference type="InterPro" id="IPR013783">
    <property type="entry name" value="Ig-like_fold"/>
</dbReference>
<dbReference type="PROSITE" id="PS51257">
    <property type="entry name" value="PROKAR_LIPOPROTEIN"/>
    <property type="match status" value="1"/>
</dbReference>
<feature type="domain" description="ZU5" evidence="2">
    <location>
        <begin position="380"/>
        <end position="516"/>
    </location>
</feature>
<keyword evidence="4" id="KW-1185">Reference proteome</keyword>
<dbReference type="InterPro" id="IPR000906">
    <property type="entry name" value="ZU5_dom"/>
</dbReference>
<dbReference type="PROSITE" id="PS51145">
    <property type="entry name" value="ZU5"/>
    <property type="match status" value="1"/>
</dbReference>
<feature type="signal peptide" evidence="1">
    <location>
        <begin position="1"/>
        <end position="20"/>
    </location>
</feature>
<protein>
    <recommendedName>
        <fullName evidence="2">ZU5 domain-containing protein</fullName>
    </recommendedName>
</protein>
<evidence type="ECO:0000313" key="4">
    <source>
        <dbReference type="Proteomes" id="UP001521137"/>
    </source>
</evidence>
<sequence>MTSIRIILSALILVTISACGSGGDTSQEAPETNFNVTTSVTEGGSVSPTALTIESGQTTNFSLTANDGYQLSSITGCGGTLTGSTYVTAGITANCEVTVSFIKTSNVSGVAQLGLISGASVKLYELPEMLLVAETSSSSMSESYGAFNFDGVVIKDSSFYLVEVDGGQDTDPNDDGVVVSDEVIDILGKISAIVKGSQLTENQIRVTALSDIQALFLRLNNNTYELSDTSLLDDIAASLIQDINDDGVVNSLDLLLFNPLENKNSLKVSYTDLINGYIDSIHNGADISNKLFDLVSLLPPTLSIDGGSFQQVPFTLNGLISNYPHTLTPQWLLDGEVVELENSLTITEAGSRLLTVNFFNEDVLVTTADKLLVAYEADLIAEKVITVDDGGVIALNSDNAPETLAGTKIIVPAGALSEQQTIRINQNSASIIPSTQGVFSSVVTFEPAGLQFNQAVTVAIPVFENLDEVGVDSLRIARTDENGVIDYLSPIKFDAEESLVYFETDHFSSYVVINKDIEDALTDGYGDPLLQSIVADIENRFAGEYSKLSNNDWLAYLSTEIASVGADQTALTVFDVYQSVVTAETIKGEIARNGQSSTVLGGAYQGYVAAFESLYGTKASPQGGVLSEWNFAQKMIESPFDMLLEEAEKKFFKHPSLTRSYLAFKSASGDVGEAGDRVNDIFSDRFPADISETNIISKLLNLYKEKLLSVGGKIVSDFSDITVNKQIETYFLQRQFYSSDYLLELMRDDDFIDDAGEGLVNGWFYAGDLTPSGTIPDNFWEMVEGLYLQSVSANTQNSRLKAMLDAAIELENIEVPANDFYIQSYQLGNENQVNFDNQWDNSDIEVSVVANQSFTVSFTLLAEGDEDYINSFTPEFHIRSLPKKCYFCQDDLSGLTYQVVGAVNLYGGEVSVIDVEFTYAGSAQEIDYQIQFKHQGTSTSNRKLSIKRKALNLAPTIAIDANQKTSFSAGTNVELSATASDPDGSVSIEWFILPAHSINYDGQGDTLSFTAPDVSEVEKIDLIAVATDNQGKESSDSVQITIRPKSNFLLEDVDKFSSDFLTGRRLYNVHYETGLESWILAVFDFDGNQIKAYADGAPGTVYKTSYSLTSQGYIKFNSFDGEGVEYINITSATESYLELAWTNDLQDINLTEQDEYFLLDYQTAKSFLENKINSNAKPDSSQNAPYVIDIRIIGDASESALVVKFSEDMQEGYSTEGNYVPTSTEWRRKDTFVMFLSSYEPSTNIILKKDSFRSEEGVPLEEDYVFTLPDS</sequence>
<organism evidence="3 4">
    <name type="scientific">Paraglaciecola algarum</name>
    <dbReference type="NCBI Taxonomy" id="3050085"/>
    <lineage>
        <taxon>Bacteria</taxon>
        <taxon>Pseudomonadati</taxon>
        <taxon>Pseudomonadota</taxon>
        <taxon>Gammaproteobacteria</taxon>
        <taxon>Alteromonadales</taxon>
        <taxon>Alteromonadaceae</taxon>
        <taxon>Paraglaciecola</taxon>
    </lineage>
</organism>
<name>A0ABS9D6N4_9ALTE</name>
<evidence type="ECO:0000259" key="2">
    <source>
        <dbReference type="PROSITE" id="PS51145"/>
    </source>
</evidence>
<dbReference type="Gene3D" id="2.60.40.10">
    <property type="entry name" value="Immunoglobulins"/>
    <property type="match status" value="1"/>
</dbReference>
<dbReference type="RefSeq" id="WP_235312536.1">
    <property type="nucleotide sequence ID" value="NZ_JAKGAS010000005.1"/>
</dbReference>
<feature type="chain" id="PRO_5045994675" description="ZU5 domain-containing protein" evidence="1">
    <location>
        <begin position="21"/>
        <end position="1271"/>
    </location>
</feature>
<dbReference type="EMBL" id="JAKGAS010000005">
    <property type="protein sequence ID" value="MCF2948627.1"/>
    <property type="molecule type" value="Genomic_DNA"/>
</dbReference>
<accession>A0ABS9D6N4</accession>
<comment type="caution">
    <text evidence="3">The sequence shown here is derived from an EMBL/GenBank/DDBJ whole genome shotgun (WGS) entry which is preliminary data.</text>
</comment>